<accession>A0ABX2IT59</accession>
<sequence>MKVVENTSDRLFLRDAPWFMSSLLTGAIVLMCYVTWQRYLEVGFQQAALMGVFAIGLPALGFVLLVRRDELILDRATGVMEIRHTTLFGYQREEEPLDRLEQASTQTHHTSNGNTRHRVALILSGDPKKDIRNISPAYGAGPHSKDAADIINRWLKGGVS</sequence>
<keyword evidence="3" id="KW-1185">Reference proteome</keyword>
<dbReference type="EMBL" id="JABUFE010000010">
    <property type="protein sequence ID" value="NSX56099.1"/>
    <property type="molecule type" value="Genomic_DNA"/>
</dbReference>
<name>A0ABX2IT59_9RHOB</name>
<keyword evidence="1" id="KW-0812">Transmembrane</keyword>
<evidence type="ECO:0000256" key="1">
    <source>
        <dbReference type="SAM" id="Phobius"/>
    </source>
</evidence>
<feature type="transmembrane region" description="Helical" evidence="1">
    <location>
        <begin position="16"/>
        <end position="36"/>
    </location>
</feature>
<comment type="caution">
    <text evidence="2">The sequence shown here is derived from an EMBL/GenBank/DDBJ whole genome shotgun (WGS) entry which is preliminary data.</text>
</comment>
<evidence type="ECO:0000313" key="2">
    <source>
        <dbReference type="EMBL" id="NSX56099.1"/>
    </source>
</evidence>
<dbReference type="RefSeq" id="WP_174139254.1">
    <property type="nucleotide sequence ID" value="NZ_JABUFE010000010.1"/>
</dbReference>
<organism evidence="2 3">
    <name type="scientific">Parasulfitobacter algicola</name>
    <dbReference type="NCBI Taxonomy" id="2614809"/>
    <lineage>
        <taxon>Bacteria</taxon>
        <taxon>Pseudomonadati</taxon>
        <taxon>Pseudomonadota</taxon>
        <taxon>Alphaproteobacteria</taxon>
        <taxon>Rhodobacterales</taxon>
        <taxon>Roseobacteraceae</taxon>
        <taxon>Parasulfitobacter</taxon>
    </lineage>
</organism>
<keyword evidence="1" id="KW-1133">Transmembrane helix</keyword>
<evidence type="ECO:0008006" key="4">
    <source>
        <dbReference type="Google" id="ProtNLM"/>
    </source>
</evidence>
<gene>
    <name evidence="2" type="ORF">HRQ87_14975</name>
</gene>
<feature type="transmembrane region" description="Helical" evidence="1">
    <location>
        <begin position="48"/>
        <end position="66"/>
    </location>
</feature>
<proteinExistence type="predicted"/>
<dbReference type="Proteomes" id="UP000777935">
    <property type="component" value="Unassembled WGS sequence"/>
</dbReference>
<protein>
    <recommendedName>
        <fullName evidence="4">PH domain-containing protein</fullName>
    </recommendedName>
</protein>
<keyword evidence="1" id="KW-0472">Membrane</keyword>
<reference evidence="2 3" key="1">
    <citation type="submission" date="2020-06" db="EMBL/GenBank/DDBJ databases">
        <title>Sulfitobacter algicola sp. nov., isolated from green algae.</title>
        <authorList>
            <person name="Wang C."/>
        </authorList>
    </citation>
    <scope>NUCLEOTIDE SEQUENCE [LARGE SCALE GENOMIC DNA]</scope>
    <source>
        <strain evidence="2 3">1151</strain>
    </source>
</reference>
<evidence type="ECO:0000313" key="3">
    <source>
        <dbReference type="Proteomes" id="UP000777935"/>
    </source>
</evidence>